<name>A0A834RYK0_9PLEO</name>
<proteinExistence type="predicted"/>
<sequence>MAAIDEISAALESLRLRKTTGYTETAKKFSRHQRELLIHYTTNLNRSRKQADSALNYTLYFKLLRKKIEEYSIDTQQIFNIDKKGFLIGILSKSKRVFTQPRWQSKESRTLLQDGNREWITVLPCICADGTALTPSLIYQAASGNIQDTWL</sequence>
<accession>A0A834RYK0</accession>
<dbReference type="EMBL" id="NQIK02000005">
    <property type="protein sequence ID" value="KAF7570482.1"/>
    <property type="molecule type" value="Genomic_DNA"/>
</dbReference>
<evidence type="ECO:0000313" key="2">
    <source>
        <dbReference type="Proteomes" id="UP000245464"/>
    </source>
</evidence>
<dbReference type="KEGG" id="ptrr:90956622"/>
<gene>
    <name evidence="1" type="ORF">PtrM4_104840</name>
</gene>
<dbReference type="GeneID" id="90956622"/>
<comment type="caution">
    <text evidence="1">The sequence shown here is derived from an EMBL/GenBank/DDBJ whole genome shotgun (WGS) entry which is preliminary data.</text>
</comment>
<dbReference type="AlphaFoldDB" id="A0A834RYK0"/>
<dbReference type="RefSeq" id="XP_065962039.1">
    <property type="nucleotide sequence ID" value="XM_066107590.1"/>
</dbReference>
<protein>
    <submittedName>
        <fullName evidence="1">Uncharacterized protein</fullName>
    </submittedName>
</protein>
<organism evidence="1 2">
    <name type="scientific">Pyrenophora tritici-repentis</name>
    <dbReference type="NCBI Taxonomy" id="45151"/>
    <lineage>
        <taxon>Eukaryota</taxon>
        <taxon>Fungi</taxon>
        <taxon>Dikarya</taxon>
        <taxon>Ascomycota</taxon>
        <taxon>Pezizomycotina</taxon>
        <taxon>Dothideomycetes</taxon>
        <taxon>Pleosporomycetidae</taxon>
        <taxon>Pleosporales</taxon>
        <taxon>Pleosporineae</taxon>
        <taxon>Pleosporaceae</taxon>
        <taxon>Pyrenophora</taxon>
    </lineage>
</organism>
<dbReference type="Proteomes" id="UP000245464">
    <property type="component" value="Chromosome 5"/>
</dbReference>
<evidence type="ECO:0000313" key="1">
    <source>
        <dbReference type="EMBL" id="KAF7570482.1"/>
    </source>
</evidence>
<reference evidence="1" key="1">
    <citation type="journal article" date="2018" name="BMC Genomics">
        <title>Comparative genomics of the wheat fungal pathogen Pyrenophora tritici-repentis reveals chromosomal variations and genome plasticity.</title>
        <authorList>
            <person name="Moolhuijzen P."/>
            <person name="See P.T."/>
            <person name="Hane J.K."/>
            <person name="Shi G."/>
            <person name="Liu Z."/>
            <person name="Oliver R.P."/>
            <person name="Moffat C.S."/>
        </authorList>
    </citation>
    <scope>NUCLEOTIDE SEQUENCE [LARGE SCALE GENOMIC DNA]</scope>
    <source>
        <strain evidence="1">M4</strain>
    </source>
</reference>